<evidence type="ECO:0000313" key="4">
    <source>
        <dbReference type="Proteomes" id="UP001501598"/>
    </source>
</evidence>
<dbReference type="Gene3D" id="2.60.120.260">
    <property type="entry name" value="Galactose-binding domain-like"/>
    <property type="match status" value="1"/>
</dbReference>
<evidence type="ECO:0000256" key="1">
    <source>
        <dbReference type="ARBA" id="ARBA00022801"/>
    </source>
</evidence>
<dbReference type="SMART" id="SM00939">
    <property type="entry name" value="PepX_C"/>
    <property type="match status" value="1"/>
</dbReference>
<dbReference type="PANTHER" id="PTHR43056:SF10">
    <property type="entry name" value="COCE_NOND FAMILY, PUTATIVE (AFU_ORTHOLOGUE AFUA_7G00600)-RELATED"/>
    <property type="match status" value="1"/>
</dbReference>
<dbReference type="Proteomes" id="UP001501598">
    <property type="component" value="Unassembled WGS sequence"/>
</dbReference>
<dbReference type="InterPro" id="IPR013736">
    <property type="entry name" value="Xaa-Pro_dipept_C"/>
</dbReference>
<reference evidence="4" key="1">
    <citation type="journal article" date="2019" name="Int. J. Syst. Evol. Microbiol.">
        <title>The Global Catalogue of Microorganisms (GCM) 10K type strain sequencing project: providing services to taxonomists for standard genome sequencing and annotation.</title>
        <authorList>
            <consortium name="The Broad Institute Genomics Platform"/>
            <consortium name="The Broad Institute Genome Sequencing Center for Infectious Disease"/>
            <person name="Wu L."/>
            <person name="Ma J."/>
        </authorList>
    </citation>
    <scope>NUCLEOTIDE SEQUENCE [LARGE SCALE GENOMIC DNA]</scope>
    <source>
        <strain evidence="4">JCM 17906</strain>
    </source>
</reference>
<dbReference type="InterPro" id="IPR000383">
    <property type="entry name" value="Xaa-Pro-like_dom"/>
</dbReference>
<dbReference type="Gene3D" id="1.10.3020.20">
    <property type="match status" value="1"/>
</dbReference>
<proteinExistence type="predicted"/>
<evidence type="ECO:0000313" key="3">
    <source>
        <dbReference type="EMBL" id="GAA4536888.1"/>
    </source>
</evidence>
<dbReference type="Pfam" id="PF02129">
    <property type="entry name" value="Peptidase_S15"/>
    <property type="match status" value="1"/>
</dbReference>
<dbReference type="InterPro" id="IPR050585">
    <property type="entry name" value="Xaa-Pro_dipeptidyl-ppase/CocE"/>
</dbReference>
<dbReference type="Gene3D" id="3.40.50.1820">
    <property type="entry name" value="alpha/beta hydrolase"/>
    <property type="match status" value="1"/>
</dbReference>
<keyword evidence="1 3" id="KW-0378">Hydrolase</keyword>
<keyword evidence="4" id="KW-1185">Reference proteome</keyword>
<name>A0ABP8RF34_9PSEU</name>
<gene>
    <name evidence="3" type="ORF">GCM10023175_04410</name>
</gene>
<dbReference type="NCBIfam" id="TIGR00976">
    <property type="entry name" value="CocE_NonD"/>
    <property type="match status" value="1"/>
</dbReference>
<evidence type="ECO:0000259" key="2">
    <source>
        <dbReference type="SMART" id="SM00939"/>
    </source>
</evidence>
<feature type="domain" description="Xaa-Pro dipeptidyl-peptidase C-terminal" evidence="2">
    <location>
        <begin position="324"/>
        <end position="555"/>
    </location>
</feature>
<dbReference type="GO" id="GO:0016787">
    <property type="term" value="F:hydrolase activity"/>
    <property type="evidence" value="ECO:0007669"/>
    <property type="project" value="UniProtKB-KW"/>
</dbReference>
<dbReference type="RefSeq" id="WP_345412126.1">
    <property type="nucleotide sequence ID" value="NZ_BAABGT010000007.1"/>
</dbReference>
<protein>
    <submittedName>
        <fullName evidence="3">CocE/NonD family hydrolase</fullName>
    </submittedName>
</protein>
<dbReference type="InterPro" id="IPR029058">
    <property type="entry name" value="AB_hydrolase_fold"/>
</dbReference>
<dbReference type="SUPFAM" id="SSF49785">
    <property type="entry name" value="Galactose-binding domain-like"/>
    <property type="match status" value="1"/>
</dbReference>
<dbReference type="InterPro" id="IPR008979">
    <property type="entry name" value="Galactose-bd-like_sf"/>
</dbReference>
<dbReference type="PANTHER" id="PTHR43056">
    <property type="entry name" value="PEPTIDASE S9 PROLYL OLIGOPEPTIDASE"/>
    <property type="match status" value="1"/>
</dbReference>
<comment type="caution">
    <text evidence="3">The sequence shown here is derived from an EMBL/GenBank/DDBJ whole genome shotgun (WGS) entry which is preliminary data.</text>
</comment>
<dbReference type="Pfam" id="PF08530">
    <property type="entry name" value="PepX_C"/>
    <property type="match status" value="1"/>
</dbReference>
<dbReference type="SUPFAM" id="SSF53474">
    <property type="entry name" value="alpha/beta-Hydrolases"/>
    <property type="match status" value="1"/>
</dbReference>
<accession>A0ABP8RF34</accession>
<dbReference type="InterPro" id="IPR005674">
    <property type="entry name" value="CocE/Ser_esterase"/>
</dbReference>
<organism evidence="3 4">
    <name type="scientific">Pseudonocardia xishanensis</name>
    <dbReference type="NCBI Taxonomy" id="630995"/>
    <lineage>
        <taxon>Bacteria</taxon>
        <taxon>Bacillati</taxon>
        <taxon>Actinomycetota</taxon>
        <taxon>Actinomycetes</taxon>
        <taxon>Pseudonocardiales</taxon>
        <taxon>Pseudonocardiaceae</taxon>
        <taxon>Pseudonocardia</taxon>
    </lineage>
</organism>
<dbReference type="EMBL" id="BAABGT010000007">
    <property type="protein sequence ID" value="GAA4536888.1"/>
    <property type="molecule type" value="Genomic_DNA"/>
</dbReference>
<sequence length="585" mass="64853">MNPQDTERPSEYPAEWKVEFGPSAPLPEGYQVGRETTRLEAGTVFIPGGKPLPCDVVWERDIPVTLRDGVVIYTDVLRPADQDDNLPALVNWSPYGKSLPAFPDVPWGVPRENFSGLGKFEGADAAFWLDHGYALVNPDARGVGKSGGDIHYWGSVESHDGYDVVEWAAEQPWSNGKIALYGASWLAISQWGIAATQPPHLAAIAPWNGLYDAYRSHMLWGGIPDPGFFGHLPFMIPGHPSSMERISDMSLREPLMNEYWEDKIPDLTKVTIPAYVVMDGVTGLHSFGVSEAFRRLGSAEKWFRINNTHEWNDQYDPYYQNDVLRFFDRYLKDVDNGWEATPRVRASIINAGGTDFVDVPFTQWPVPETRYQELYLDAQDHSLSTTPPVEISSATYPGADGAVAFTIKFDHDTTLLGYMSARLWVEAQGADDMDLFLLVEKLDADGNLLAPHREFADTYPISPPGAPGRLRVSLRELDAELSTDFVPVQAFRRHRKLAPGEIVPVDIGFTPRSYFVEAGQQLRLTVAGYNVRGTGVEVDAPQDEPVLGGRASAVTPRAENSGNHVIHTGPDHVSYLKVPVVANPH</sequence>